<protein>
    <recommendedName>
        <fullName evidence="1">Helitron helicase-like domain-containing protein</fullName>
    </recommendedName>
</protein>
<reference evidence="2 3" key="1">
    <citation type="journal article" date="2016" name="Nat. Commun.">
        <title>Extremotolerant tardigrade genome and improved radiotolerance of human cultured cells by tardigrade-unique protein.</title>
        <authorList>
            <person name="Hashimoto T."/>
            <person name="Horikawa D.D."/>
            <person name="Saito Y."/>
            <person name="Kuwahara H."/>
            <person name="Kozuka-Hata H."/>
            <person name="Shin-I T."/>
            <person name="Minakuchi Y."/>
            <person name="Ohishi K."/>
            <person name="Motoyama A."/>
            <person name="Aizu T."/>
            <person name="Enomoto A."/>
            <person name="Kondo K."/>
            <person name="Tanaka S."/>
            <person name="Hara Y."/>
            <person name="Koshikawa S."/>
            <person name="Sagara H."/>
            <person name="Miura T."/>
            <person name="Yokobori S."/>
            <person name="Miyagawa K."/>
            <person name="Suzuki Y."/>
            <person name="Kubo T."/>
            <person name="Oyama M."/>
            <person name="Kohara Y."/>
            <person name="Fujiyama A."/>
            <person name="Arakawa K."/>
            <person name="Katayama T."/>
            <person name="Toyoda A."/>
            <person name="Kunieda T."/>
        </authorList>
    </citation>
    <scope>NUCLEOTIDE SEQUENCE [LARGE SCALE GENOMIC DNA]</scope>
    <source>
        <strain evidence="2 3">YOKOZUNA-1</strain>
    </source>
</reference>
<dbReference type="AlphaFoldDB" id="A0A1D1UBP2"/>
<dbReference type="Pfam" id="PF14214">
    <property type="entry name" value="Helitron_like_N"/>
    <property type="match status" value="1"/>
</dbReference>
<comment type="caution">
    <text evidence="2">The sequence shown here is derived from an EMBL/GenBank/DDBJ whole genome shotgun (WGS) entry which is preliminary data.</text>
</comment>
<dbReference type="Proteomes" id="UP000186922">
    <property type="component" value="Unassembled WGS sequence"/>
</dbReference>
<evidence type="ECO:0000259" key="1">
    <source>
        <dbReference type="Pfam" id="PF14214"/>
    </source>
</evidence>
<proteinExistence type="predicted"/>
<keyword evidence="3" id="KW-1185">Reference proteome</keyword>
<feature type="domain" description="Helitron helicase-like" evidence="1">
    <location>
        <begin position="175"/>
        <end position="319"/>
    </location>
</feature>
<evidence type="ECO:0000313" key="2">
    <source>
        <dbReference type="EMBL" id="GAU87269.1"/>
    </source>
</evidence>
<accession>A0A1D1UBP2</accession>
<dbReference type="OrthoDB" id="6279530at2759"/>
<dbReference type="PANTHER" id="PTHR45786:SF74">
    <property type="entry name" value="ATP-DEPENDENT DNA HELICASE"/>
    <property type="match status" value="1"/>
</dbReference>
<name>A0A1D1UBP2_RAMVA</name>
<evidence type="ECO:0000313" key="3">
    <source>
        <dbReference type="Proteomes" id="UP000186922"/>
    </source>
</evidence>
<sequence>MKIFPRTWPEQDIVLEEVGYYSAYSELAGDNFEMRKDRSLLRQRAIPSPPDGIVPIHRRLQHVPAAELEAPPAPFQGDEAMVCLNRWLGLRVPDLNLQSFWQEVELITTNRILSQIMKIPYSTDTHGSNEWAFGAASVRGKIFVGYISREGFCYLSQNVPVQDQQAQDRAWTETSHRLGPLFNEYLVDMFNAIETDRLDFRHKQQKRVVRKSDLKRIRRDETVSAEGSLQPGRTYLTSDFLGSPRHQQKLVADALAIVKSFGKPTYSITMSCNPKWEEIIRELLPKQTAADRPDITARVFHGKLSQLFELLPRAGYLGMYATGQRSATTYY</sequence>
<dbReference type="STRING" id="947166.A0A1D1UBP2"/>
<dbReference type="InterPro" id="IPR025476">
    <property type="entry name" value="Helitron_helicase-like"/>
</dbReference>
<organism evidence="2 3">
    <name type="scientific">Ramazzottius varieornatus</name>
    <name type="common">Water bear</name>
    <name type="synonym">Tardigrade</name>
    <dbReference type="NCBI Taxonomy" id="947166"/>
    <lineage>
        <taxon>Eukaryota</taxon>
        <taxon>Metazoa</taxon>
        <taxon>Ecdysozoa</taxon>
        <taxon>Tardigrada</taxon>
        <taxon>Eutardigrada</taxon>
        <taxon>Parachela</taxon>
        <taxon>Hypsibioidea</taxon>
        <taxon>Ramazzottiidae</taxon>
        <taxon>Ramazzottius</taxon>
    </lineage>
</organism>
<gene>
    <name evidence="2" type="primary">RvY_00148-1</name>
    <name evidence="2" type="synonym">RvY_00148.1</name>
    <name evidence="2" type="ORF">RvY_00148</name>
</gene>
<dbReference type="EMBL" id="BDGG01000001">
    <property type="protein sequence ID" value="GAU87269.1"/>
    <property type="molecule type" value="Genomic_DNA"/>
</dbReference>
<dbReference type="PANTHER" id="PTHR45786">
    <property type="entry name" value="DNA BINDING PROTEIN-LIKE"/>
    <property type="match status" value="1"/>
</dbReference>